<dbReference type="PROSITE" id="PS00198">
    <property type="entry name" value="4FE4S_FER_1"/>
    <property type="match status" value="1"/>
</dbReference>
<feature type="non-terminal residue" evidence="7">
    <location>
        <position position="1"/>
    </location>
</feature>
<dbReference type="AlphaFoldDB" id="X0W3I0"/>
<dbReference type="InterPro" id="IPR017900">
    <property type="entry name" value="4Fe4S_Fe_S_CS"/>
</dbReference>
<feature type="non-terminal residue" evidence="7">
    <location>
        <position position="263"/>
    </location>
</feature>
<dbReference type="GO" id="GO:0051539">
    <property type="term" value="F:4 iron, 4 sulfur cluster binding"/>
    <property type="evidence" value="ECO:0007669"/>
    <property type="project" value="UniProtKB-KW"/>
</dbReference>
<gene>
    <name evidence="7" type="ORF">S01H1_46355</name>
</gene>
<dbReference type="GO" id="GO:0005886">
    <property type="term" value="C:plasma membrane"/>
    <property type="evidence" value="ECO:0007669"/>
    <property type="project" value="TreeGrafter"/>
</dbReference>
<evidence type="ECO:0000256" key="4">
    <source>
        <dbReference type="ARBA" id="ARBA00023004"/>
    </source>
</evidence>
<name>X0W3I0_9ZZZZ</name>
<dbReference type="GO" id="GO:0016491">
    <property type="term" value="F:oxidoreductase activity"/>
    <property type="evidence" value="ECO:0007669"/>
    <property type="project" value="UniProtKB-KW"/>
</dbReference>
<keyword evidence="1" id="KW-0004">4Fe-4S</keyword>
<dbReference type="SUPFAM" id="SSF46548">
    <property type="entry name" value="alpha-helical ferredoxin"/>
    <property type="match status" value="1"/>
</dbReference>
<keyword evidence="5" id="KW-0411">Iron-sulfur</keyword>
<accession>X0W3I0</accession>
<evidence type="ECO:0000259" key="6">
    <source>
        <dbReference type="PROSITE" id="PS51379"/>
    </source>
</evidence>
<dbReference type="PANTHER" id="PTHR43255">
    <property type="entry name" value="IRON-SULFUR-BINDING OXIDOREDUCTASE FADF-RELATED-RELATED"/>
    <property type="match status" value="1"/>
</dbReference>
<keyword evidence="2" id="KW-0479">Metal-binding</keyword>
<dbReference type="Gene3D" id="1.10.1060.10">
    <property type="entry name" value="Alpha-helical ferredoxin"/>
    <property type="match status" value="1"/>
</dbReference>
<feature type="domain" description="4Fe-4S ferredoxin-type" evidence="6">
    <location>
        <begin position="17"/>
        <end position="46"/>
    </location>
</feature>
<evidence type="ECO:0000256" key="5">
    <source>
        <dbReference type="ARBA" id="ARBA00023014"/>
    </source>
</evidence>
<proteinExistence type="predicted"/>
<dbReference type="PANTHER" id="PTHR43255:SF1">
    <property type="entry name" value="IRON-SULFUR-BINDING OXIDOREDUCTASE FADF-RELATED"/>
    <property type="match status" value="1"/>
</dbReference>
<dbReference type="InterPro" id="IPR004017">
    <property type="entry name" value="Cys_rich_dom"/>
</dbReference>
<protein>
    <recommendedName>
        <fullName evidence="6">4Fe-4S ferredoxin-type domain-containing protein</fullName>
    </recommendedName>
</protein>
<organism evidence="7">
    <name type="scientific">marine sediment metagenome</name>
    <dbReference type="NCBI Taxonomy" id="412755"/>
    <lineage>
        <taxon>unclassified sequences</taxon>
        <taxon>metagenomes</taxon>
        <taxon>ecological metagenomes</taxon>
    </lineage>
</organism>
<dbReference type="PROSITE" id="PS51379">
    <property type="entry name" value="4FE4S_FER_2"/>
    <property type="match status" value="1"/>
</dbReference>
<evidence type="ECO:0000313" key="7">
    <source>
        <dbReference type="EMBL" id="GAG07286.1"/>
    </source>
</evidence>
<dbReference type="InterPro" id="IPR051460">
    <property type="entry name" value="HdrC_iron-sulfur_subunit"/>
</dbReference>
<evidence type="ECO:0000256" key="1">
    <source>
        <dbReference type="ARBA" id="ARBA00022485"/>
    </source>
</evidence>
<dbReference type="EMBL" id="BARS01029681">
    <property type="protein sequence ID" value="GAG07286.1"/>
    <property type="molecule type" value="Genomic_DNA"/>
</dbReference>
<evidence type="ECO:0000256" key="2">
    <source>
        <dbReference type="ARBA" id="ARBA00022723"/>
    </source>
</evidence>
<keyword evidence="4" id="KW-0408">Iron</keyword>
<keyword evidence="3" id="KW-0560">Oxidoreductase</keyword>
<dbReference type="InterPro" id="IPR009051">
    <property type="entry name" value="Helical_ferredxn"/>
</dbReference>
<evidence type="ECO:0000256" key="3">
    <source>
        <dbReference type="ARBA" id="ARBA00023002"/>
    </source>
</evidence>
<dbReference type="Pfam" id="PF02754">
    <property type="entry name" value="CCG"/>
    <property type="match status" value="1"/>
</dbReference>
<dbReference type="GO" id="GO:0046872">
    <property type="term" value="F:metal ion binding"/>
    <property type="evidence" value="ECO:0007669"/>
    <property type="project" value="UniProtKB-KW"/>
</dbReference>
<reference evidence="7" key="1">
    <citation type="journal article" date="2014" name="Front. Microbiol.">
        <title>High frequency of phylogenetically diverse reductive dehalogenase-homologous genes in deep subseafloor sedimentary metagenomes.</title>
        <authorList>
            <person name="Kawai M."/>
            <person name="Futagami T."/>
            <person name="Toyoda A."/>
            <person name="Takaki Y."/>
            <person name="Nishi S."/>
            <person name="Hori S."/>
            <person name="Arai W."/>
            <person name="Tsubouchi T."/>
            <person name="Morono Y."/>
            <person name="Uchiyama I."/>
            <person name="Ito T."/>
            <person name="Fujiyama A."/>
            <person name="Inagaki F."/>
            <person name="Takami H."/>
        </authorList>
    </citation>
    <scope>NUCLEOTIDE SEQUENCE</scope>
    <source>
        <strain evidence="7">Expedition CK06-06</strain>
    </source>
</reference>
<comment type="caution">
    <text evidence="7">The sequence shown here is derived from an EMBL/GenBank/DDBJ whole genome shotgun (WGS) entry which is preliminary data.</text>
</comment>
<sequence>SPRKVIALIREGNNEALAEALETLEKCLLCGQCQTFCPAGIKIKEILLKLREFGFKLGKVPNGLMAVNETVCDMFNAYMEPHANRKKWIKSTGLEKFASKDKAKIGYFAGCTASYRGPEICQADAKILTELNEDWTLLNEEWCCGTPFLYIGNTEKAREFANHNVEEIEKKGVDVVIAHCPTCWYVLKFKYPKLLHSNFRFKVMHMTEYIVDQLNSGKIEISEKLSERVTYQDPCDLARYSSLGMTDLPREIIGRITENFVEM</sequence>
<dbReference type="InterPro" id="IPR017896">
    <property type="entry name" value="4Fe4S_Fe-S-bd"/>
</dbReference>